<dbReference type="InterPro" id="IPR006665">
    <property type="entry name" value="OmpA-like"/>
</dbReference>
<feature type="signal peptide" evidence="7">
    <location>
        <begin position="1"/>
        <end position="22"/>
    </location>
</feature>
<dbReference type="InterPro" id="IPR050330">
    <property type="entry name" value="Bact_OuterMem_StrucFunc"/>
</dbReference>
<dbReference type="GO" id="GO:0009279">
    <property type="term" value="C:cell outer membrane"/>
    <property type="evidence" value="ECO:0007669"/>
    <property type="project" value="UniProtKB-SubCell"/>
</dbReference>
<evidence type="ECO:0000256" key="2">
    <source>
        <dbReference type="ARBA" id="ARBA00023136"/>
    </source>
</evidence>
<dbReference type="KEGG" id="pcu:PC_RS08875"/>
<dbReference type="GO" id="GO:0051301">
    <property type="term" value="P:cell division"/>
    <property type="evidence" value="ECO:0007669"/>
    <property type="project" value="InterPro"/>
</dbReference>
<dbReference type="HAMAP" id="MF_02204">
    <property type="entry name" value="Pal"/>
    <property type="match status" value="1"/>
</dbReference>
<dbReference type="AlphaFoldDB" id="Q6MA24"/>
<dbReference type="CDD" id="cd07185">
    <property type="entry name" value="OmpA_C-like"/>
    <property type="match status" value="1"/>
</dbReference>
<dbReference type="SUPFAM" id="SSF103088">
    <property type="entry name" value="OmpA-like"/>
    <property type="match status" value="1"/>
</dbReference>
<gene>
    <name evidence="6" type="primary">pal</name>
    <name evidence="9" type="ORF">PC_RS08875</name>
</gene>
<evidence type="ECO:0000313" key="10">
    <source>
        <dbReference type="Proteomes" id="UP000000529"/>
    </source>
</evidence>
<keyword evidence="4 6" id="KW-0998">Cell outer membrane</keyword>
<dbReference type="EMBL" id="BX908798">
    <property type="protein sequence ID" value="CAF24575.1"/>
    <property type="molecule type" value="Genomic_DNA"/>
</dbReference>
<dbReference type="HOGENOM" id="CLU_016890_9_0_0"/>
<dbReference type="Pfam" id="PF00691">
    <property type="entry name" value="OmpA"/>
    <property type="match status" value="1"/>
</dbReference>
<dbReference type="PROSITE" id="PS51123">
    <property type="entry name" value="OMPA_2"/>
    <property type="match status" value="1"/>
</dbReference>
<dbReference type="PROSITE" id="PS51257">
    <property type="entry name" value="PROKAR_LIPOPROTEIN"/>
    <property type="match status" value="1"/>
</dbReference>
<protein>
    <recommendedName>
        <fullName evidence="6">Peptidoglycan-associated lipoprotein</fullName>
        <shortName evidence="6">PAL</shortName>
    </recommendedName>
</protein>
<evidence type="ECO:0000313" key="9">
    <source>
        <dbReference type="EMBL" id="CAF24575.1"/>
    </source>
</evidence>
<evidence type="ECO:0000256" key="3">
    <source>
        <dbReference type="ARBA" id="ARBA00023139"/>
    </source>
</evidence>
<keyword evidence="1 6" id="KW-0732">Signal</keyword>
<evidence type="ECO:0000259" key="8">
    <source>
        <dbReference type="PROSITE" id="PS51123"/>
    </source>
</evidence>
<keyword evidence="3 6" id="KW-0564">Palmitate</keyword>
<dbReference type="InterPro" id="IPR039001">
    <property type="entry name" value="Pal"/>
</dbReference>
<dbReference type="Proteomes" id="UP000000529">
    <property type="component" value="Chromosome"/>
</dbReference>
<reference evidence="9 10" key="1">
    <citation type="journal article" date="2004" name="Science">
        <title>Illuminating the evolutionary history of chlamydiae.</title>
        <authorList>
            <person name="Horn M."/>
            <person name="Collingro A."/>
            <person name="Schmitz-Esser S."/>
            <person name="Beier C.L."/>
            <person name="Purkhold U."/>
            <person name="Fartmann B."/>
            <person name="Brandt P."/>
            <person name="Nyakatura G.J."/>
            <person name="Droege M."/>
            <person name="Frishman D."/>
            <person name="Rattei T."/>
            <person name="Mewes H."/>
            <person name="Wagner M."/>
        </authorList>
    </citation>
    <scope>NUCLEOTIDE SEQUENCE [LARGE SCALE GENOMIC DNA]</scope>
    <source>
        <strain evidence="9 10">UWE25</strain>
    </source>
</reference>
<comment type="similarity">
    <text evidence="6">Belongs to the Pal lipoprotein family.</text>
</comment>
<keyword evidence="5 6" id="KW-0449">Lipoprotein</keyword>
<evidence type="ECO:0000256" key="1">
    <source>
        <dbReference type="ARBA" id="ARBA00022729"/>
    </source>
</evidence>
<accession>Q6MA24</accession>
<dbReference type="STRING" id="264201.pc1851"/>
<comment type="subcellular location">
    <subcellularLocation>
        <location evidence="6">Cell outer membrane</location>
        <topology evidence="6">Lipid-anchor</topology>
    </subcellularLocation>
</comment>
<dbReference type="PRINTS" id="PR01021">
    <property type="entry name" value="OMPADOMAIN"/>
</dbReference>
<evidence type="ECO:0000256" key="6">
    <source>
        <dbReference type="HAMAP-Rule" id="MF_02204"/>
    </source>
</evidence>
<evidence type="ECO:0000256" key="4">
    <source>
        <dbReference type="ARBA" id="ARBA00023237"/>
    </source>
</evidence>
<keyword evidence="2 6" id="KW-0472">Membrane</keyword>
<organism evidence="9 10">
    <name type="scientific">Protochlamydia amoebophila (strain UWE25)</name>
    <dbReference type="NCBI Taxonomy" id="264201"/>
    <lineage>
        <taxon>Bacteria</taxon>
        <taxon>Pseudomonadati</taxon>
        <taxon>Chlamydiota</taxon>
        <taxon>Chlamydiia</taxon>
        <taxon>Parachlamydiales</taxon>
        <taxon>Parachlamydiaceae</taxon>
        <taxon>Candidatus Protochlamydia</taxon>
    </lineage>
</organism>
<name>Q6MA24_PARUW</name>
<sequence length="246" mass="28075">MRIYSFYLVALLGSACLLQSCARNGSDVWEDTKSAGRHMNRGVRALGGKHGDSRQVHSKNDFECVDDEYSHQEGGFQDCDYSRADFIPLQDQANNEFAMADILARQPRETPGEIGSSIPSIESFQDPCMIPQLAAIFKTIYFDYDSSMIKGQANLQTIHQIADFMRRHPNVYIFIEGHTDERGPQAYNLALGSRRSNAVRNLLISEDVNPDNLFTISYGKERPVVLEKHEEGWSRNRRVEFKIYER</sequence>
<evidence type="ECO:0000256" key="5">
    <source>
        <dbReference type="ARBA" id="ARBA00023288"/>
    </source>
</evidence>
<dbReference type="PANTHER" id="PTHR30329:SF21">
    <property type="entry name" value="LIPOPROTEIN YIAD-RELATED"/>
    <property type="match status" value="1"/>
</dbReference>
<dbReference type="InterPro" id="IPR006664">
    <property type="entry name" value="OMP_bac"/>
</dbReference>
<evidence type="ECO:0000256" key="7">
    <source>
        <dbReference type="SAM" id="SignalP"/>
    </source>
</evidence>
<dbReference type="eggNOG" id="COG2885">
    <property type="taxonomic scope" value="Bacteria"/>
</dbReference>
<keyword evidence="10" id="KW-1185">Reference proteome</keyword>
<proteinExistence type="inferred from homology"/>
<dbReference type="PANTHER" id="PTHR30329">
    <property type="entry name" value="STATOR ELEMENT OF FLAGELLAR MOTOR COMPLEX"/>
    <property type="match status" value="1"/>
</dbReference>
<feature type="domain" description="OmpA-like" evidence="8">
    <location>
        <begin position="129"/>
        <end position="246"/>
    </location>
</feature>
<dbReference type="RefSeq" id="WP_011176396.1">
    <property type="nucleotide sequence ID" value="NC_005861.2"/>
</dbReference>
<feature type="chain" id="PRO_5004276364" description="Peptidoglycan-associated lipoprotein" evidence="7">
    <location>
        <begin position="23"/>
        <end position="246"/>
    </location>
</feature>
<dbReference type="InterPro" id="IPR036737">
    <property type="entry name" value="OmpA-like_sf"/>
</dbReference>
<dbReference type="OrthoDB" id="9809164at2"/>
<dbReference type="Gene3D" id="3.30.1330.60">
    <property type="entry name" value="OmpA-like domain"/>
    <property type="match status" value="1"/>
</dbReference>